<comment type="function">
    <text evidence="5 6">Cell division protein that is involved in the assembly of the Z ring. May serve as a membrane anchor for the Z ring.</text>
</comment>
<dbReference type="PANTHER" id="PTHR32432">
    <property type="entry name" value="CELL DIVISION PROTEIN FTSA-RELATED"/>
    <property type="match status" value="1"/>
</dbReference>
<dbReference type="NCBIfam" id="TIGR01174">
    <property type="entry name" value="ftsA"/>
    <property type="match status" value="1"/>
</dbReference>
<dbReference type="PIRSF" id="PIRSF003101">
    <property type="entry name" value="FtsA"/>
    <property type="match status" value="1"/>
</dbReference>
<dbReference type="RefSeq" id="WP_012875541.1">
    <property type="nucleotide sequence ID" value="NC_013525.1"/>
</dbReference>
<evidence type="ECO:0000313" key="9">
    <source>
        <dbReference type="Proteomes" id="UP000000323"/>
    </source>
</evidence>
<dbReference type="SUPFAM" id="SSF53067">
    <property type="entry name" value="Actin-like ATPase domain"/>
    <property type="match status" value="2"/>
</dbReference>
<dbReference type="InterPro" id="IPR020823">
    <property type="entry name" value="Cell_div_FtsA"/>
</dbReference>
<dbReference type="HOGENOM" id="CLU_037850_3_2_0"/>
<organism evidence="8 9">
    <name type="scientific">Thermobaculum terrenum (strain ATCC BAA-798 / CCMEE 7001 / YNP1)</name>
    <dbReference type="NCBI Taxonomy" id="525904"/>
    <lineage>
        <taxon>Bacteria</taxon>
        <taxon>Bacillati</taxon>
        <taxon>Chloroflexota</taxon>
        <taxon>Chloroflexia</taxon>
        <taxon>Candidatus Thermobaculales</taxon>
        <taxon>Candidatus Thermobaculaceae</taxon>
        <taxon>Thermobaculum</taxon>
    </lineage>
</organism>
<dbReference type="KEGG" id="ttr:Tter_1601"/>
<keyword evidence="1 5" id="KW-1003">Cell membrane</keyword>
<dbReference type="Proteomes" id="UP000000323">
    <property type="component" value="Chromosome 1"/>
</dbReference>
<evidence type="ECO:0000256" key="4">
    <source>
        <dbReference type="ARBA" id="ARBA00023306"/>
    </source>
</evidence>
<dbReference type="AlphaFoldDB" id="D1CCJ2"/>
<dbReference type="GO" id="GO:0043093">
    <property type="term" value="P:FtsZ-dependent cytokinesis"/>
    <property type="evidence" value="ECO:0007669"/>
    <property type="project" value="UniProtKB-UniRule"/>
</dbReference>
<dbReference type="Gene3D" id="3.30.1490.110">
    <property type="match status" value="1"/>
</dbReference>
<comment type="subunit">
    <text evidence="5">Self-interacts. Interacts with FtsZ.</text>
</comment>
<keyword evidence="3 5" id="KW-0472">Membrane</keyword>
<gene>
    <name evidence="5" type="primary">ftsA</name>
    <name evidence="8" type="ordered locus">Tter_1601</name>
</gene>
<dbReference type="GO" id="GO:0032153">
    <property type="term" value="C:cell division site"/>
    <property type="evidence" value="ECO:0007669"/>
    <property type="project" value="UniProtKB-UniRule"/>
</dbReference>
<dbReference type="Gene3D" id="3.30.420.40">
    <property type="match status" value="2"/>
</dbReference>
<proteinExistence type="inferred from homology"/>
<reference evidence="9" key="1">
    <citation type="journal article" date="2010" name="Stand. Genomic Sci.">
        <title>Complete genome sequence of 'Thermobaculum terrenum' type strain (YNP1).</title>
        <authorList>
            <person name="Kiss H."/>
            <person name="Cleland D."/>
            <person name="Lapidus A."/>
            <person name="Lucas S."/>
            <person name="Glavina Del Rio T."/>
            <person name="Nolan M."/>
            <person name="Tice H."/>
            <person name="Han C."/>
            <person name="Goodwin L."/>
            <person name="Pitluck S."/>
            <person name="Liolios K."/>
            <person name="Ivanova N."/>
            <person name="Mavromatis K."/>
            <person name="Ovchinnikova G."/>
            <person name="Pati A."/>
            <person name="Chen A."/>
            <person name="Palaniappan K."/>
            <person name="Land M."/>
            <person name="Hauser L."/>
            <person name="Chang Y."/>
            <person name="Jeffries C."/>
            <person name="Lu M."/>
            <person name="Brettin T."/>
            <person name="Detter J."/>
            <person name="Goker M."/>
            <person name="Tindall B."/>
            <person name="Beck B."/>
            <person name="McDermott T."/>
            <person name="Woyke T."/>
            <person name="Bristow J."/>
            <person name="Eisen J."/>
            <person name="Markowitz V."/>
            <person name="Hugenholtz P."/>
            <person name="Kyrpides N."/>
            <person name="Klenk H."/>
            <person name="Cheng J."/>
        </authorList>
    </citation>
    <scope>NUCLEOTIDE SEQUENCE [LARGE SCALE GENOMIC DNA]</scope>
    <source>
        <strain evidence="9">ATCC BAA-798 / YNP1</strain>
    </source>
</reference>
<protein>
    <recommendedName>
        <fullName evidence="5 6">Cell division protein FtsA</fullName>
    </recommendedName>
</protein>
<sequence length="416" mass="43762">MPKPKVMVGIDIGTTKVCTLVVEVAEDAPMKVLGVGLSSSQGISKGVITDIDAATEALASSVDKAERLSGYKIGSAIVGISGAHVSCLQSHGELLLPDGGYIDAADVEKVLQSARHIDLPPQKEVLHVIPRQYEVDGNGGIKDPVGLSGFKLEVDAHVIAAHVGAVQNLLKVIHRVGLEVDDLVLQPLASSCSVLTEPERDLGVMLIDIGGGTTDVAIFVEDAIWHTAVIPLGGNNITNDLSIVLGIKTDVAEKIKVESADVSGEEELNSSSLPGLGSTLRVEGLSDGEYKTVSRNLVNEIVDSRISEIFALVLSELRRSGYDDMVPAGAVLTGGTAQLKGIVDKAEKVLDMPVRLGAPEGLSGLSEAVHNPAFSTSVGLPLWRFRSEAAASRLSKLPERRSGAAKLVGWFREFLP</sequence>
<dbReference type="OrthoDB" id="9768127at2"/>
<dbReference type="InterPro" id="IPR050696">
    <property type="entry name" value="FtsA/MreB"/>
</dbReference>
<comment type="subcellular location">
    <subcellularLocation>
        <location evidence="5">Cell membrane</location>
        <topology evidence="5">Peripheral membrane protein</topology>
        <orientation evidence="5">Cytoplasmic side</orientation>
    </subcellularLocation>
    <text evidence="5">Localizes to the Z ring in an FtsZ-dependent manner. Targeted to the membrane through a conserved C-terminal amphipathic helix.</text>
</comment>
<keyword evidence="9" id="KW-1185">Reference proteome</keyword>
<dbReference type="GO" id="GO:0009898">
    <property type="term" value="C:cytoplasmic side of plasma membrane"/>
    <property type="evidence" value="ECO:0007669"/>
    <property type="project" value="UniProtKB-UniRule"/>
</dbReference>
<evidence type="ECO:0000256" key="1">
    <source>
        <dbReference type="ARBA" id="ARBA00022475"/>
    </source>
</evidence>
<name>D1CCJ2_THET1</name>
<dbReference type="Pfam" id="PF02491">
    <property type="entry name" value="SHS2_FTSA"/>
    <property type="match status" value="1"/>
</dbReference>
<dbReference type="SMART" id="SM00842">
    <property type="entry name" value="FtsA"/>
    <property type="match status" value="1"/>
</dbReference>
<dbReference type="eggNOG" id="COG0849">
    <property type="taxonomic scope" value="Bacteria"/>
</dbReference>
<keyword evidence="2 5" id="KW-0132">Cell division</keyword>
<dbReference type="EMBL" id="CP001825">
    <property type="protein sequence ID" value="ACZ42507.1"/>
    <property type="molecule type" value="Genomic_DNA"/>
</dbReference>
<evidence type="ECO:0000256" key="5">
    <source>
        <dbReference type="HAMAP-Rule" id="MF_02033"/>
    </source>
</evidence>
<dbReference type="HAMAP" id="MF_02033">
    <property type="entry name" value="FtsA"/>
    <property type="match status" value="1"/>
</dbReference>
<evidence type="ECO:0000256" key="3">
    <source>
        <dbReference type="ARBA" id="ARBA00023136"/>
    </source>
</evidence>
<dbReference type="STRING" id="525904.Tter_1601"/>
<accession>D1CCJ2</accession>
<dbReference type="CDD" id="cd24048">
    <property type="entry name" value="ASKHA_NBD_FtsA"/>
    <property type="match status" value="1"/>
</dbReference>
<evidence type="ECO:0000313" key="8">
    <source>
        <dbReference type="EMBL" id="ACZ42507.1"/>
    </source>
</evidence>
<dbReference type="InterPro" id="IPR003494">
    <property type="entry name" value="SHS2_FtsA"/>
</dbReference>
<evidence type="ECO:0000256" key="2">
    <source>
        <dbReference type="ARBA" id="ARBA00022618"/>
    </source>
</evidence>
<keyword evidence="4 5" id="KW-0131">Cell cycle</keyword>
<dbReference type="Pfam" id="PF14450">
    <property type="entry name" value="FtsA"/>
    <property type="match status" value="1"/>
</dbReference>
<evidence type="ECO:0000259" key="7">
    <source>
        <dbReference type="SMART" id="SM00842"/>
    </source>
</evidence>
<feature type="domain" description="SHS2" evidence="7">
    <location>
        <begin position="7"/>
        <end position="194"/>
    </location>
</feature>
<evidence type="ECO:0000256" key="6">
    <source>
        <dbReference type="PIRNR" id="PIRNR003101"/>
    </source>
</evidence>
<dbReference type="PANTHER" id="PTHR32432:SF4">
    <property type="entry name" value="CELL DIVISION PROTEIN FTSA"/>
    <property type="match status" value="1"/>
</dbReference>
<comment type="similarity">
    <text evidence="5 6">Belongs to the FtsA/MreB family.</text>
</comment>
<dbReference type="InterPro" id="IPR043129">
    <property type="entry name" value="ATPase_NBD"/>
</dbReference>